<name>A0A9P4GU63_9PLEO</name>
<feature type="region of interest" description="Disordered" evidence="2">
    <location>
        <begin position="1070"/>
        <end position="1093"/>
    </location>
</feature>
<dbReference type="GO" id="GO:0000793">
    <property type="term" value="C:condensed chromosome"/>
    <property type="evidence" value="ECO:0007669"/>
    <property type="project" value="TreeGrafter"/>
</dbReference>
<reference evidence="3" key="1">
    <citation type="submission" date="2020-01" db="EMBL/GenBank/DDBJ databases">
        <authorList>
            <consortium name="DOE Joint Genome Institute"/>
            <person name="Haridas S."/>
            <person name="Albert R."/>
            <person name="Binder M."/>
            <person name="Bloem J."/>
            <person name="Labutti K."/>
            <person name="Salamov A."/>
            <person name="Andreopoulos B."/>
            <person name="Baker S.E."/>
            <person name="Barry K."/>
            <person name="Bills G."/>
            <person name="Bluhm B.H."/>
            <person name="Cannon C."/>
            <person name="Castanera R."/>
            <person name="Culley D.E."/>
            <person name="Daum C."/>
            <person name="Ezra D."/>
            <person name="Gonzalez J.B."/>
            <person name="Henrissat B."/>
            <person name="Kuo A."/>
            <person name="Liang C."/>
            <person name="Lipzen A."/>
            <person name="Lutzoni F."/>
            <person name="Magnuson J."/>
            <person name="Mondo S."/>
            <person name="Nolan M."/>
            <person name="Ohm R."/>
            <person name="Pangilinan J."/>
            <person name="Park H.-J."/>
            <person name="Ramirez L."/>
            <person name="Alfaro M."/>
            <person name="Sun H."/>
            <person name="Tritt A."/>
            <person name="Yoshinaga Y."/>
            <person name="Zwiers L.-H."/>
            <person name="Turgeon B.G."/>
            <person name="Goodwin S.B."/>
            <person name="Spatafora J.W."/>
            <person name="Crous P.W."/>
            <person name="Grigoriev I.V."/>
        </authorList>
    </citation>
    <scope>NUCLEOTIDE SEQUENCE</scope>
    <source>
        <strain evidence="3">CBS 394.84</strain>
    </source>
</reference>
<feature type="coiled-coil region" evidence="1">
    <location>
        <begin position="854"/>
        <end position="1028"/>
    </location>
</feature>
<dbReference type="GO" id="GO:0000785">
    <property type="term" value="C:chromatin"/>
    <property type="evidence" value="ECO:0007669"/>
    <property type="project" value="TreeGrafter"/>
</dbReference>
<accession>A0A9P4GU63</accession>
<evidence type="ECO:0000256" key="2">
    <source>
        <dbReference type="SAM" id="MobiDB-lite"/>
    </source>
</evidence>
<dbReference type="RefSeq" id="XP_040793960.1">
    <property type="nucleotide sequence ID" value="XM_040934580.1"/>
</dbReference>
<feature type="region of interest" description="Disordered" evidence="2">
    <location>
        <begin position="1"/>
        <end position="52"/>
    </location>
</feature>
<evidence type="ECO:0000313" key="4">
    <source>
        <dbReference type="Proteomes" id="UP000800039"/>
    </source>
</evidence>
<feature type="coiled-coil region" evidence="1">
    <location>
        <begin position="695"/>
        <end position="733"/>
    </location>
</feature>
<dbReference type="GO" id="GO:0007076">
    <property type="term" value="P:mitotic chromosome condensation"/>
    <property type="evidence" value="ECO:0007669"/>
    <property type="project" value="TreeGrafter"/>
</dbReference>
<protein>
    <submittedName>
        <fullName evidence="3">Uncharacterized protein</fullName>
    </submittedName>
</protein>
<proteinExistence type="predicted"/>
<feature type="coiled-coil region" evidence="1">
    <location>
        <begin position="1105"/>
        <end position="1146"/>
    </location>
</feature>
<dbReference type="OrthoDB" id="10255522at2759"/>
<evidence type="ECO:0000256" key="1">
    <source>
        <dbReference type="SAM" id="Coils"/>
    </source>
</evidence>
<comment type="caution">
    <text evidence="3">The sequence shown here is derived from an EMBL/GenBank/DDBJ whole genome shotgun (WGS) entry which is preliminary data.</text>
</comment>
<feature type="coiled-coil region" evidence="1">
    <location>
        <begin position="277"/>
        <end position="320"/>
    </location>
</feature>
<feature type="region of interest" description="Disordered" evidence="2">
    <location>
        <begin position="205"/>
        <end position="257"/>
    </location>
</feature>
<keyword evidence="4" id="KW-1185">Reference proteome</keyword>
<evidence type="ECO:0000313" key="3">
    <source>
        <dbReference type="EMBL" id="KAF1851397.1"/>
    </source>
</evidence>
<feature type="coiled-coil region" evidence="1">
    <location>
        <begin position="763"/>
        <end position="827"/>
    </location>
</feature>
<feature type="region of interest" description="Disordered" evidence="2">
    <location>
        <begin position="1254"/>
        <end position="1387"/>
    </location>
</feature>
<dbReference type="GO" id="GO:0003682">
    <property type="term" value="F:chromatin binding"/>
    <property type="evidence" value="ECO:0007669"/>
    <property type="project" value="TreeGrafter"/>
</dbReference>
<keyword evidence="1" id="KW-0175">Coiled coil</keyword>
<feature type="coiled-coil region" evidence="1">
    <location>
        <begin position="467"/>
        <end position="542"/>
    </location>
</feature>
<sequence length="1387" mass="156157">MASESSAPGRDRPAASSRKHTGLENLLPASITTRSRSKPRTRPSATPHLERSLSSMTDSFMLEHWGASTHTPPTELDSAATSQSKVEDALTPISNWAHLNYIKNQRNSLRGELKAHLIAGAEAKRSVTSLRRLAFRMAVNISVKEKQIATTARNLANSRKSNYLEGKDTQTRIEDLKRALRVEEGRNQEILEALERASMLTLQYSTPQSQAQHRLQRNPFSPPPSPPTRLSNPPESPLGSPRTPIRANSSPWHDMEWGLTPNIETPADIRTSDNQALAACRSRIEELQAECAQMEETLTSTRLQQELQAKTKELAHLEQMSGTKQQLIGTLQREKTAIEDQLHARNLQFGELENRAATLKENLHALQNKLETAERHESSLRDRIAEKESARTQYMELLQQKIAGYESQATQQLKQIEVGGGVISELHTEDASATLRTEMELLSATLRAGNDERDELVSIEEDLYVTRERLEQETVAHTSNLQAAQEHAKLETLRDAKAALEADLRDARQTLFRLREELRANNSKLSDKLHSSEERVSFLETELDRAVKSKDERSNAQLRELESSVLDLQTDLHRVQTTKDGVEEQLGEVLQSKKHLQSEFNNVQSRLSKTKADLEERLNTTIHDRDMLKKVTRLEEALALVQMEGEASGVEISSLHEQLNEVHTKKGEGQLDSAQARLAQLSTLQDETTRIRHSKEEAGARLTTAQASYDDLNKQHKAEAAEIGSRLSETEEELTAIRLKSNTELEIQLDDALSSNVGLGIRLDSTRAELSTLEANNEGLNSSDDVERRLDIALSSNAELSEDIDKLSNTEQDLDILRKDKADIDERLGQALARTEKEFEAQNAWQASTLSTTNEELATRLDGAEKHSEALESELSSMSSQLNKLKSEEKRLDIVESEGLTLNSKSLEADKEITSLRDTNARLEASEKDLQFRLSSAEEDLDTVRETNARLESFLDQLETDMATAEVAVEESAKRLEEFVEESQAKIDASRNAKLKYKHRVSERNHEIEVLRSENSELQHQIGEQTQELGTLGKGKAKLVEELSAKKKYIQELELSSDKRMRSMNSTYNELRKKHEEQGRQQRLSPDHDSAGRLKAKLQARDAEIEEMRKSKEQFASSFATLEQEVRALRDDKKAFKKLVAALQDKIRHLQVLEEWEEPITLQESYDTAPQSPMSGHTTSSRLTPIGFPSVQHERPTTRSSAVSHDDDLDAWAREVERVRMLRNETAIQLSGMKKARHDLKKSLKDSEAHLHQLEKQAKPKHHRALLRKSRPSTPARVATEPGQISPLPRTPTRPATSGGFPHTPESTASTRYSTILSSPSTPHWETKRWSTLPRPKTSHRPFTGRSGKSLFGEGPTSAGEEEIPVVRPKEKRRWSSGLRSLFKGEH</sequence>
<dbReference type="GeneID" id="63851831"/>
<gene>
    <name evidence="3" type="ORF">K460DRAFT_373415</name>
</gene>
<dbReference type="EMBL" id="ML976614">
    <property type="protein sequence ID" value="KAF1851397.1"/>
    <property type="molecule type" value="Genomic_DNA"/>
</dbReference>
<organism evidence="3 4">
    <name type="scientific">Cucurbitaria berberidis CBS 394.84</name>
    <dbReference type="NCBI Taxonomy" id="1168544"/>
    <lineage>
        <taxon>Eukaryota</taxon>
        <taxon>Fungi</taxon>
        <taxon>Dikarya</taxon>
        <taxon>Ascomycota</taxon>
        <taxon>Pezizomycotina</taxon>
        <taxon>Dothideomycetes</taxon>
        <taxon>Pleosporomycetidae</taxon>
        <taxon>Pleosporales</taxon>
        <taxon>Pleosporineae</taxon>
        <taxon>Cucurbitariaceae</taxon>
        <taxon>Cucurbitaria</taxon>
    </lineage>
</organism>
<dbReference type="Proteomes" id="UP000800039">
    <property type="component" value="Unassembled WGS sequence"/>
</dbReference>
<dbReference type="PANTHER" id="PTHR43941">
    <property type="entry name" value="STRUCTURAL MAINTENANCE OF CHROMOSOMES PROTEIN 2"/>
    <property type="match status" value="1"/>
</dbReference>
<feature type="compositionally biased region" description="Polar residues" evidence="2">
    <location>
        <begin position="1305"/>
        <end position="1324"/>
    </location>
</feature>
<feature type="compositionally biased region" description="Basic and acidic residues" evidence="2">
    <location>
        <begin position="1070"/>
        <end position="1092"/>
    </location>
</feature>
<feature type="compositionally biased region" description="Basic residues" evidence="2">
    <location>
        <begin position="1259"/>
        <end position="1271"/>
    </location>
</feature>
<feature type="region of interest" description="Disordered" evidence="2">
    <location>
        <begin position="1167"/>
        <end position="1205"/>
    </location>
</feature>
<dbReference type="GO" id="GO:0000796">
    <property type="term" value="C:condensin complex"/>
    <property type="evidence" value="ECO:0007669"/>
    <property type="project" value="TreeGrafter"/>
</dbReference>
<dbReference type="Gene3D" id="1.10.287.1490">
    <property type="match status" value="1"/>
</dbReference>
<feature type="coiled-coil region" evidence="1">
    <location>
        <begin position="349"/>
        <end position="415"/>
    </location>
</feature>
<dbReference type="PANTHER" id="PTHR43941:SF1">
    <property type="entry name" value="STRUCTURAL MAINTENANCE OF CHROMOSOMES PROTEIN 2"/>
    <property type="match status" value="1"/>
</dbReference>
<feature type="compositionally biased region" description="Polar residues" evidence="2">
    <location>
        <begin position="1167"/>
        <end position="1183"/>
    </location>
</feature>